<reference evidence="2 3" key="1">
    <citation type="submission" date="2019-03" db="EMBL/GenBank/DDBJ databases">
        <title>Halomonas marinisediminis sp. nov., a moderately halophilic bacterium isolated from the Bohai Gulf.</title>
        <authorList>
            <person name="Ji X."/>
        </authorList>
    </citation>
    <scope>NUCLEOTIDE SEQUENCE [LARGE SCALE GENOMIC DNA]</scope>
    <source>
        <strain evidence="2 3">204</strain>
    </source>
</reference>
<evidence type="ECO:0000313" key="3">
    <source>
        <dbReference type="Proteomes" id="UP000294823"/>
    </source>
</evidence>
<keyword evidence="3" id="KW-1185">Reference proteome</keyword>
<organism evidence="2 3">
    <name type="scientific">Halomonas marinisediminis</name>
    <dbReference type="NCBI Taxonomy" id="2546095"/>
    <lineage>
        <taxon>Bacteria</taxon>
        <taxon>Pseudomonadati</taxon>
        <taxon>Pseudomonadota</taxon>
        <taxon>Gammaproteobacteria</taxon>
        <taxon>Oceanospirillales</taxon>
        <taxon>Halomonadaceae</taxon>
        <taxon>Halomonas</taxon>
    </lineage>
</organism>
<evidence type="ECO:0000256" key="1">
    <source>
        <dbReference type="SAM" id="Phobius"/>
    </source>
</evidence>
<keyword evidence="1" id="KW-0812">Transmembrane</keyword>
<feature type="transmembrane region" description="Helical" evidence="1">
    <location>
        <begin position="98"/>
        <end position="117"/>
    </location>
</feature>
<accession>A0ABY2DAK4</accession>
<comment type="caution">
    <text evidence="2">The sequence shown here is derived from an EMBL/GenBank/DDBJ whole genome shotgun (WGS) entry which is preliminary data.</text>
</comment>
<feature type="transmembrane region" description="Helical" evidence="1">
    <location>
        <begin position="24"/>
        <end position="47"/>
    </location>
</feature>
<keyword evidence="1" id="KW-0472">Membrane</keyword>
<dbReference type="EMBL" id="SLTR01000003">
    <property type="protein sequence ID" value="TDB04817.1"/>
    <property type="molecule type" value="Genomic_DNA"/>
</dbReference>
<gene>
    <name evidence="2" type="ORF">E0702_04260</name>
</gene>
<protein>
    <submittedName>
        <fullName evidence="2">Uncharacterized protein</fullName>
    </submittedName>
</protein>
<proteinExistence type="predicted"/>
<dbReference type="Proteomes" id="UP000294823">
    <property type="component" value="Unassembled WGS sequence"/>
</dbReference>
<evidence type="ECO:0000313" key="2">
    <source>
        <dbReference type="EMBL" id="TDB04817.1"/>
    </source>
</evidence>
<feature type="transmembrane region" description="Helical" evidence="1">
    <location>
        <begin position="68"/>
        <end position="86"/>
    </location>
</feature>
<name>A0ABY2DAK4_9GAMM</name>
<sequence>MPANAHRLDEASPGKQSRGRGAAIIVYMLFLGSVLAVVTAPVGVLIAHIKQPSAEPWVRTHLQFQIRTFWLGVLGGAFFTAAWQLLGLVGTPPMAPWALGYLYFTACLIWMVGRCAVGIARLTSNRPVDNPRSLAFGGARVTLSDA</sequence>
<keyword evidence="1" id="KW-1133">Transmembrane helix</keyword>